<dbReference type="InterPro" id="IPR008948">
    <property type="entry name" value="L-Aspartase-like"/>
</dbReference>
<keyword evidence="4" id="KW-1185">Reference proteome</keyword>
<dbReference type="InterPro" id="IPR024083">
    <property type="entry name" value="Fumarase/histidase_N"/>
</dbReference>
<protein>
    <submittedName>
        <fullName evidence="3">3-carboxy-cis,cis-muconate cycloisomerase</fullName>
    </submittedName>
</protein>
<accession>A0A4R6MUB5</accession>
<evidence type="ECO:0000313" key="3">
    <source>
        <dbReference type="EMBL" id="TDP05641.1"/>
    </source>
</evidence>
<proteinExistence type="inferred from homology"/>
<dbReference type="Gene3D" id="1.10.275.10">
    <property type="entry name" value="Fumarase/aspartase (N-terminal domain)"/>
    <property type="match status" value="1"/>
</dbReference>
<dbReference type="PANTHER" id="PTHR43172">
    <property type="entry name" value="ADENYLOSUCCINATE LYASE"/>
    <property type="match status" value="1"/>
</dbReference>
<dbReference type="PRINTS" id="PR00149">
    <property type="entry name" value="FUMRATELYASE"/>
</dbReference>
<evidence type="ECO:0000259" key="2">
    <source>
        <dbReference type="Pfam" id="PF00206"/>
    </source>
</evidence>
<organism evidence="3 4">
    <name type="scientific">Roseateles asaccharophilus</name>
    <dbReference type="NCBI Taxonomy" id="582607"/>
    <lineage>
        <taxon>Bacteria</taxon>
        <taxon>Pseudomonadati</taxon>
        <taxon>Pseudomonadota</taxon>
        <taxon>Betaproteobacteria</taxon>
        <taxon>Burkholderiales</taxon>
        <taxon>Sphaerotilaceae</taxon>
        <taxon>Roseateles</taxon>
    </lineage>
</organism>
<dbReference type="SUPFAM" id="SSF48557">
    <property type="entry name" value="L-aspartase-like"/>
    <property type="match status" value="1"/>
</dbReference>
<comment type="similarity">
    <text evidence="1">Belongs to the class-II fumarase/aspartase family.</text>
</comment>
<dbReference type="EMBL" id="SNXE01000010">
    <property type="protein sequence ID" value="TDP05641.1"/>
    <property type="molecule type" value="Genomic_DNA"/>
</dbReference>
<dbReference type="Proteomes" id="UP000295357">
    <property type="component" value="Unassembled WGS sequence"/>
</dbReference>
<dbReference type="AlphaFoldDB" id="A0A4R6MUB5"/>
<dbReference type="Pfam" id="PF00206">
    <property type="entry name" value="Lyase_1"/>
    <property type="match status" value="1"/>
</dbReference>
<name>A0A4R6MUB5_9BURK</name>
<feature type="domain" description="Fumarate lyase N-terminal" evidence="2">
    <location>
        <begin position="17"/>
        <end position="265"/>
    </location>
</feature>
<dbReference type="InterPro" id="IPR000362">
    <property type="entry name" value="Fumarate_lyase_fam"/>
</dbReference>
<evidence type="ECO:0000256" key="1">
    <source>
        <dbReference type="ARBA" id="ARBA00034772"/>
    </source>
</evidence>
<comment type="caution">
    <text evidence="3">The sequence shown here is derived from an EMBL/GenBank/DDBJ whole genome shotgun (WGS) entry which is preliminary data.</text>
</comment>
<reference evidence="3 4" key="1">
    <citation type="submission" date="2019-03" db="EMBL/GenBank/DDBJ databases">
        <title>Genomic Encyclopedia of Type Strains, Phase IV (KMG-IV): sequencing the most valuable type-strain genomes for metagenomic binning, comparative biology and taxonomic classification.</title>
        <authorList>
            <person name="Goeker M."/>
        </authorList>
    </citation>
    <scope>NUCLEOTIDE SEQUENCE [LARGE SCALE GENOMIC DNA]</scope>
    <source>
        <strain evidence="3 4">DSM 25082</strain>
    </source>
</reference>
<dbReference type="Gene3D" id="1.20.200.10">
    <property type="entry name" value="Fumarase/aspartase (Central domain)"/>
    <property type="match status" value="1"/>
</dbReference>
<dbReference type="GO" id="GO:0016829">
    <property type="term" value="F:lyase activity"/>
    <property type="evidence" value="ECO:0007669"/>
    <property type="project" value="UniProtKB-ARBA"/>
</dbReference>
<dbReference type="OrthoDB" id="9768878at2"/>
<sequence length="432" mass="45414">MRGRPVLASEAFLSTPEMQALLGEQGLVQAVMDYEAALVRAQSRQGLIPPSAAQAIASLCRAELYDVAALVAASGREGSLVSPLVRRLRENVALFDPRAAAHVHGGCSDQDVLDTVLQLQIRRALGLIEEELLGLLGRLLDLAEQHPVCPLLARSELQPAGPSSLRQRLHQSCAPLLRCAQALRQQAGQALLLQLGGQGGGMAAMGTQGPAVAAGMAAELRLGRPEGAWHTQRDRGLRLAAELAVLNTELAKLARTWLLLAQPELAELSFEAGSGAGPGGAPGLSACLQALTAARRAPPRLASLLASSLEQALEGGPGAWQSELAEWGGLLQGSHAGLCALNRAAAALRLQSQRMRENLVQQHALAFVEAQCPAGVTDAAALPEVFDPERVAQRADDSVAAELLRLRAAWTAFMDQPCAHYDTSSSALNGRP</sequence>
<dbReference type="GO" id="GO:0016853">
    <property type="term" value="F:isomerase activity"/>
    <property type="evidence" value="ECO:0007669"/>
    <property type="project" value="UniProtKB-KW"/>
</dbReference>
<dbReference type="PANTHER" id="PTHR43172:SF2">
    <property type="entry name" value="ADENYLOSUCCINATE LYASE C-TERMINAL DOMAIN-CONTAINING PROTEIN"/>
    <property type="match status" value="1"/>
</dbReference>
<keyword evidence="3" id="KW-0413">Isomerase</keyword>
<dbReference type="InterPro" id="IPR022761">
    <property type="entry name" value="Fumarate_lyase_N"/>
</dbReference>
<evidence type="ECO:0000313" key="4">
    <source>
        <dbReference type="Proteomes" id="UP000295357"/>
    </source>
</evidence>
<gene>
    <name evidence="3" type="ORF">DFR39_11067</name>
</gene>